<evidence type="ECO:0000256" key="1">
    <source>
        <dbReference type="SAM" id="MobiDB-lite"/>
    </source>
</evidence>
<protein>
    <submittedName>
        <fullName evidence="2">Uncharacterized protein</fullName>
    </submittedName>
</protein>
<keyword evidence="3" id="KW-1185">Reference proteome</keyword>
<feature type="compositionally biased region" description="Basic residues" evidence="1">
    <location>
        <begin position="92"/>
        <end position="110"/>
    </location>
</feature>
<accession>A0A4Y2S1J4</accession>
<proteinExistence type="predicted"/>
<reference evidence="2 3" key="1">
    <citation type="journal article" date="2019" name="Sci. Rep.">
        <title>Orb-weaving spider Araneus ventricosus genome elucidates the spidroin gene catalogue.</title>
        <authorList>
            <person name="Kono N."/>
            <person name="Nakamura H."/>
            <person name="Ohtoshi R."/>
            <person name="Moran D.A.P."/>
            <person name="Shinohara A."/>
            <person name="Yoshida Y."/>
            <person name="Fujiwara M."/>
            <person name="Mori M."/>
            <person name="Tomita M."/>
            <person name="Arakawa K."/>
        </authorList>
    </citation>
    <scope>NUCLEOTIDE SEQUENCE [LARGE SCALE GENOMIC DNA]</scope>
</reference>
<comment type="caution">
    <text evidence="2">The sequence shown here is derived from an EMBL/GenBank/DDBJ whole genome shotgun (WGS) entry which is preliminary data.</text>
</comment>
<evidence type="ECO:0000313" key="2">
    <source>
        <dbReference type="EMBL" id="GBN81456.1"/>
    </source>
</evidence>
<organism evidence="2 3">
    <name type="scientific">Araneus ventricosus</name>
    <name type="common">Orbweaver spider</name>
    <name type="synonym">Epeira ventricosa</name>
    <dbReference type="NCBI Taxonomy" id="182803"/>
    <lineage>
        <taxon>Eukaryota</taxon>
        <taxon>Metazoa</taxon>
        <taxon>Ecdysozoa</taxon>
        <taxon>Arthropoda</taxon>
        <taxon>Chelicerata</taxon>
        <taxon>Arachnida</taxon>
        <taxon>Araneae</taxon>
        <taxon>Araneomorphae</taxon>
        <taxon>Entelegynae</taxon>
        <taxon>Araneoidea</taxon>
        <taxon>Araneidae</taxon>
        <taxon>Araneus</taxon>
    </lineage>
</organism>
<feature type="region of interest" description="Disordered" evidence="1">
    <location>
        <begin position="32"/>
        <end position="54"/>
    </location>
</feature>
<sequence>MKKTFARLIGGLCNCAYEIFSEGGLENIFTSRNTHDEEQQKENIEKGSPSARMNSSMYAILRDSKHLFRTPLHLPTPQMTISETKMLGTQVTHRHSSSPRMPIRKTLRNE</sequence>
<feature type="region of interest" description="Disordered" evidence="1">
    <location>
        <begin position="88"/>
        <end position="110"/>
    </location>
</feature>
<gene>
    <name evidence="2" type="ORF">AVEN_183230_1</name>
</gene>
<feature type="compositionally biased region" description="Basic and acidic residues" evidence="1">
    <location>
        <begin position="33"/>
        <end position="45"/>
    </location>
</feature>
<evidence type="ECO:0000313" key="3">
    <source>
        <dbReference type="Proteomes" id="UP000499080"/>
    </source>
</evidence>
<dbReference type="AlphaFoldDB" id="A0A4Y2S1J4"/>
<name>A0A4Y2S1J4_ARAVE</name>
<dbReference type="Proteomes" id="UP000499080">
    <property type="component" value="Unassembled WGS sequence"/>
</dbReference>
<dbReference type="EMBL" id="BGPR01019271">
    <property type="protein sequence ID" value="GBN81456.1"/>
    <property type="molecule type" value="Genomic_DNA"/>
</dbReference>